<dbReference type="SUPFAM" id="SSF51556">
    <property type="entry name" value="Metallo-dependent hydrolases"/>
    <property type="match status" value="1"/>
</dbReference>
<evidence type="ECO:0000256" key="2">
    <source>
        <dbReference type="ARBA" id="ARBA00006676"/>
    </source>
</evidence>
<evidence type="ECO:0000313" key="10">
    <source>
        <dbReference type="Proteomes" id="UP001214250"/>
    </source>
</evidence>
<keyword evidence="7" id="KW-0732">Signal</keyword>
<feature type="domain" description="Adenosine deaminase" evidence="8">
    <location>
        <begin position="287"/>
        <end position="470"/>
    </location>
</feature>
<keyword evidence="4" id="KW-0479">Metal-binding</keyword>
<reference evidence="9 10" key="1">
    <citation type="submission" date="2023-02" db="EMBL/GenBank/DDBJ databases">
        <title>Genome sequence of Lentisphaera profundi SAORIC-696.</title>
        <authorList>
            <person name="Kim e."/>
            <person name="Cho J.-C."/>
            <person name="Choi A."/>
            <person name="Kang I."/>
        </authorList>
    </citation>
    <scope>NUCLEOTIDE SEQUENCE [LARGE SCALE GENOMIC DNA]</scope>
    <source>
        <strain evidence="9 10">SAORIC-696</strain>
    </source>
</reference>
<name>A0ABY7VRF3_9BACT</name>
<evidence type="ECO:0000256" key="4">
    <source>
        <dbReference type="ARBA" id="ARBA00022723"/>
    </source>
</evidence>
<evidence type="ECO:0000256" key="3">
    <source>
        <dbReference type="ARBA" id="ARBA00012784"/>
    </source>
</evidence>
<gene>
    <name evidence="9" type="ORF">PQO03_02245</name>
</gene>
<dbReference type="Proteomes" id="UP001214250">
    <property type="component" value="Chromosome 1"/>
</dbReference>
<feature type="signal peptide" evidence="7">
    <location>
        <begin position="1"/>
        <end position="20"/>
    </location>
</feature>
<dbReference type="PANTHER" id="PTHR11409">
    <property type="entry name" value="ADENOSINE DEAMINASE"/>
    <property type="match status" value="1"/>
</dbReference>
<comment type="similarity">
    <text evidence="2">Belongs to the metallo-dependent hydrolases superfamily. Adenosine and AMP deaminases family.</text>
</comment>
<dbReference type="Gene3D" id="3.20.20.140">
    <property type="entry name" value="Metal-dependent hydrolases"/>
    <property type="match status" value="1"/>
</dbReference>
<evidence type="ECO:0000313" key="9">
    <source>
        <dbReference type="EMBL" id="WDE96780.1"/>
    </source>
</evidence>
<evidence type="ECO:0000256" key="1">
    <source>
        <dbReference type="ARBA" id="ARBA00001947"/>
    </source>
</evidence>
<proteinExistence type="inferred from homology"/>
<evidence type="ECO:0000256" key="6">
    <source>
        <dbReference type="ARBA" id="ARBA00022833"/>
    </source>
</evidence>
<dbReference type="PANTHER" id="PTHR11409:SF43">
    <property type="entry name" value="ADENOSINE DEAMINASE"/>
    <property type="match status" value="1"/>
</dbReference>
<protein>
    <recommendedName>
        <fullName evidence="3">adenosine deaminase</fullName>
        <ecNumber evidence="3">3.5.4.4</ecNumber>
    </recommendedName>
</protein>
<keyword evidence="10" id="KW-1185">Reference proteome</keyword>
<dbReference type="RefSeq" id="WP_274150845.1">
    <property type="nucleotide sequence ID" value="NZ_CP117811.1"/>
</dbReference>
<dbReference type="EMBL" id="CP117811">
    <property type="protein sequence ID" value="WDE96780.1"/>
    <property type="molecule type" value="Genomic_DNA"/>
</dbReference>
<sequence length="488" mass="56014">MNKRKSVFLVFLLWSAVAFALDPQTNEAKTAKLYQSFFEGEIAELAKLNLFLTQMPKGGDLHHHYSGSIYLETYLEWIEKKRWGIDVQTLKIIPKVIEQSTASVLTIPDLMKNGTLYRKLVTLWSNKDYSNHAHEQLPPDSNFFNTFGYFKEVSPLNHNLGLKILKERAVKENLSYIETMLSNVGVQSSDYFTDLEINTYVKALRKCDNQGQVNQILEDLESVLVAQKKFTQTIDDFNENIIKNHQGIDDAEFMMRYQTYAVRVLDPLQVFSGLLSAYLACGKNPYLVGVNIVAPENNYVALKDYTLHMRMYNYLKAKYPKVNRALHAGELTVGMVRPKNLQFHIKEALEIAGAQRIGHGVDIAYEYDSLVTLKKIKEQAVVEINLTSNEFILGVEGESHPYVLYESYGVPLVISTDDSGVSRNNLTNEYLLLASRYQPSYKKLKEYVFNSVKYSFLSDSDKQELADRVRVKFSHFEKEMAQFSRELN</sequence>
<dbReference type="EC" id="3.5.4.4" evidence="3"/>
<evidence type="ECO:0000259" key="8">
    <source>
        <dbReference type="Pfam" id="PF00962"/>
    </source>
</evidence>
<dbReference type="InterPro" id="IPR001365">
    <property type="entry name" value="A_deaminase_dom"/>
</dbReference>
<accession>A0ABY7VRF3</accession>
<comment type="cofactor">
    <cofactor evidence="1">
        <name>Zn(2+)</name>
        <dbReference type="ChEBI" id="CHEBI:29105"/>
    </cofactor>
</comment>
<dbReference type="Pfam" id="PF00962">
    <property type="entry name" value="A_deaminase"/>
    <property type="match status" value="1"/>
</dbReference>
<organism evidence="9 10">
    <name type="scientific">Lentisphaera profundi</name>
    <dbReference type="NCBI Taxonomy" id="1658616"/>
    <lineage>
        <taxon>Bacteria</taxon>
        <taxon>Pseudomonadati</taxon>
        <taxon>Lentisphaerota</taxon>
        <taxon>Lentisphaeria</taxon>
        <taxon>Lentisphaerales</taxon>
        <taxon>Lentisphaeraceae</taxon>
        <taxon>Lentisphaera</taxon>
    </lineage>
</organism>
<keyword evidence="5" id="KW-0378">Hydrolase</keyword>
<evidence type="ECO:0000256" key="5">
    <source>
        <dbReference type="ARBA" id="ARBA00022801"/>
    </source>
</evidence>
<evidence type="ECO:0000256" key="7">
    <source>
        <dbReference type="SAM" id="SignalP"/>
    </source>
</evidence>
<feature type="chain" id="PRO_5045151089" description="adenosine deaminase" evidence="7">
    <location>
        <begin position="21"/>
        <end position="488"/>
    </location>
</feature>
<keyword evidence="6" id="KW-0862">Zinc</keyword>
<dbReference type="InterPro" id="IPR032466">
    <property type="entry name" value="Metal_Hydrolase"/>
</dbReference>
<dbReference type="InterPro" id="IPR006330">
    <property type="entry name" value="Ado/ade_deaminase"/>
</dbReference>